<dbReference type="GO" id="GO:0047355">
    <property type="term" value="F:CDP-glycerol glycerophosphotransferase activity"/>
    <property type="evidence" value="ECO:0007669"/>
    <property type="project" value="InterPro"/>
</dbReference>
<keyword evidence="7" id="KW-0812">Transmembrane</keyword>
<dbReference type="Gene3D" id="3.40.50.11820">
    <property type="match status" value="1"/>
</dbReference>
<dbReference type="Gene3D" id="3.40.50.12580">
    <property type="match status" value="1"/>
</dbReference>
<dbReference type="SUPFAM" id="SSF53756">
    <property type="entry name" value="UDP-Glycosyltransferase/glycogen phosphorylase"/>
    <property type="match status" value="1"/>
</dbReference>
<dbReference type="GO" id="GO:0005886">
    <property type="term" value="C:plasma membrane"/>
    <property type="evidence" value="ECO:0007669"/>
    <property type="project" value="UniProtKB-SubCell"/>
</dbReference>
<dbReference type="Pfam" id="PF04464">
    <property type="entry name" value="Glyphos_transf"/>
    <property type="match status" value="1"/>
</dbReference>
<comment type="caution">
    <text evidence="8">The sequence shown here is derived from an EMBL/GenBank/DDBJ whole genome shotgun (WGS) entry which is preliminary data.</text>
</comment>
<proteinExistence type="inferred from homology"/>
<dbReference type="InterPro" id="IPR007554">
    <property type="entry name" value="Glycerophosphate_synth"/>
</dbReference>
<comment type="subcellular location">
    <subcellularLocation>
        <location evidence="1">Cell membrane</location>
        <topology evidence="1">Peripheral membrane protein</topology>
    </subcellularLocation>
</comment>
<evidence type="ECO:0000313" key="8">
    <source>
        <dbReference type="EMBL" id="EET60582.1"/>
    </source>
</evidence>
<sequence length="387" mass="45136">MKDFLKIVYSYALMVLLFPLRLFPVRSDRLVFAGLTGGDAYEYAGNPKYLCDYIRREYPGRFQIYWAVSGPERYRESEGRDITFVKHYSLQSFYYLMTAKVIVTSGSYAPWFPFRKKQYLINTWHGGGAYKRLKDNYEDADRLQRRKLKFCAENISLFLSTCRRATVCLFRGAFHYQGEIMEIGMPRNDCLVNGQTERAADKVRAYYRIPQGERLVLYAPTYRTPSQRIVLDGEALLKTLQRDGTKWHILFRAHRYQDKTASISVTGCEVLQAGDYPDMQELLCAADMLITDYSSAVWDYSFLYRPCFLFVPDLAEYLEKTGFYTDIDQWPFAMAQDMAELEKRIVSYDENAARESIRRHHREMGNCESGRACELVTARILEVCGQE</sequence>
<evidence type="ECO:0008006" key="10">
    <source>
        <dbReference type="Google" id="ProtNLM"/>
    </source>
</evidence>
<keyword evidence="7" id="KW-1133">Transmembrane helix</keyword>
<gene>
    <name evidence="8" type="ORF">BRYFOR_07400</name>
</gene>
<dbReference type="InterPro" id="IPR043149">
    <property type="entry name" value="TagF_N"/>
</dbReference>
<accession>C6LFJ7</accession>
<dbReference type="STRING" id="168384.SAMN05660368_02091"/>
<evidence type="ECO:0000256" key="6">
    <source>
        <dbReference type="ARBA" id="ARBA00023136"/>
    </source>
</evidence>
<evidence type="ECO:0000256" key="3">
    <source>
        <dbReference type="ARBA" id="ARBA00022475"/>
    </source>
</evidence>
<organism evidence="8 9">
    <name type="scientific">Marvinbryantia formatexigens DSM 14469</name>
    <dbReference type="NCBI Taxonomy" id="478749"/>
    <lineage>
        <taxon>Bacteria</taxon>
        <taxon>Bacillati</taxon>
        <taxon>Bacillota</taxon>
        <taxon>Clostridia</taxon>
        <taxon>Lachnospirales</taxon>
        <taxon>Lachnospiraceae</taxon>
        <taxon>Marvinbryantia</taxon>
    </lineage>
</organism>
<name>C6LFJ7_9FIRM</name>
<dbReference type="PANTHER" id="PTHR37316:SF3">
    <property type="entry name" value="TEICHOIC ACID GLYCEROL-PHOSPHATE TRANSFERASE"/>
    <property type="match status" value="1"/>
</dbReference>
<reference evidence="8" key="1">
    <citation type="submission" date="2009-07" db="EMBL/GenBank/DDBJ databases">
        <authorList>
            <person name="Weinstock G."/>
            <person name="Sodergren E."/>
            <person name="Clifton S."/>
            <person name="Fulton L."/>
            <person name="Fulton B."/>
            <person name="Courtney L."/>
            <person name="Fronick C."/>
            <person name="Harrison M."/>
            <person name="Strong C."/>
            <person name="Farmer C."/>
            <person name="Delahaunty K."/>
            <person name="Markovic C."/>
            <person name="Hall O."/>
            <person name="Minx P."/>
            <person name="Tomlinson C."/>
            <person name="Mitreva M."/>
            <person name="Nelson J."/>
            <person name="Hou S."/>
            <person name="Wollam A."/>
            <person name="Pepin K.H."/>
            <person name="Johnson M."/>
            <person name="Bhonagiri V."/>
            <person name="Nash W.E."/>
            <person name="Warren W."/>
            <person name="Chinwalla A."/>
            <person name="Mardis E.R."/>
            <person name="Wilson R.K."/>
        </authorList>
    </citation>
    <scope>NUCLEOTIDE SEQUENCE [LARGE SCALE GENOMIC DNA]</scope>
    <source>
        <strain evidence="8">DSM 14469</strain>
    </source>
</reference>
<dbReference type="PANTHER" id="PTHR37316">
    <property type="entry name" value="TEICHOIC ACID GLYCEROL-PHOSPHATE PRIMASE"/>
    <property type="match status" value="1"/>
</dbReference>
<evidence type="ECO:0000256" key="2">
    <source>
        <dbReference type="ARBA" id="ARBA00010488"/>
    </source>
</evidence>
<protein>
    <recommendedName>
        <fullName evidence="10">CDP-glycerol:poly(Glycerophosphate) glycerophosphotransferase</fullName>
    </recommendedName>
</protein>
<evidence type="ECO:0000256" key="4">
    <source>
        <dbReference type="ARBA" id="ARBA00022679"/>
    </source>
</evidence>
<dbReference type="EMBL" id="ACCL02000010">
    <property type="protein sequence ID" value="EET60582.1"/>
    <property type="molecule type" value="Genomic_DNA"/>
</dbReference>
<evidence type="ECO:0000256" key="1">
    <source>
        <dbReference type="ARBA" id="ARBA00004202"/>
    </source>
</evidence>
<dbReference type="Proteomes" id="UP000005561">
    <property type="component" value="Unassembled WGS sequence"/>
</dbReference>
<keyword evidence="5" id="KW-0777">Teichoic acid biosynthesis</keyword>
<evidence type="ECO:0000256" key="5">
    <source>
        <dbReference type="ARBA" id="ARBA00022944"/>
    </source>
</evidence>
<keyword evidence="6 7" id="KW-0472">Membrane</keyword>
<dbReference type="InterPro" id="IPR051612">
    <property type="entry name" value="Teichoic_Acid_Biosynth"/>
</dbReference>
<dbReference type="OrthoDB" id="9807097at2"/>
<dbReference type="AlphaFoldDB" id="C6LFJ7"/>
<dbReference type="eggNOG" id="COG1887">
    <property type="taxonomic scope" value="Bacteria"/>
</dbReference>
<keyword evidence="3" id="KW-1003">Cell membrane</keyword>
<dbReference type="GO" id="GO:0019350">
    <property type="term" value="P:teichoic acid biosynthetic process"/>
    <property type="evidence" value="ECO:0007669"/>
    <property type="project" value="UniProtKB-KW"/>
</dbReference>
<keyword evidence="4" id="KW-0808">Transferase</keyword>
<comment type="similarity">
    <text evidence="2">Belongs to the CDP-glycerol glycerophosphotransferase family.</text>
</comment>
<dbReference type="InterPro" id="IPR043148">
    <property type="entry name" value="TagF_C"/>
</dbReference>
<dbReference type="RefSeq" id="WP_006862191.1">
    <property type="nucleotide sequence ID" value="NZ_ACCL02000010.1"/>
</dbReference>
<keyword evidence="9" id="KW-1185">Reference proteome</keyword>
<evidence type="ECO:0000313" key="9">
    <source>
        <dbReference type="Proteomes" id="UP000005561"/>
    </source>
</evidence>
<evidence type="ECO:0000256" key="7">
    <source>
        <dbReference type="SAM" id="Phobius"/>
    </source>
</evidence>
<feature type="transmembrane region" description="Helical" evidence="7">
    <location>
        <begin position="7"/>
        <end position="24"/>
    </location>
</feature>